<dbReference type="InterPro" id="IPR006710">
    <property type="entry name" value="Glyco_hydro_43"/>
</dbReference>
<dbReference type="InterPro" id="IPR024607">
    <property type="entry name" value="Sulfatase_CS"/>
</dbReference>
<dbReference type="Pfam" id="PF04616">
    <property type="entry name" value="Glyco_hydro_43"/>
    <property type="match status" value="2"/>
</dbReference>
<dbReference type="GO" id="GO:0004423">
    <property type="term" value="F:iduronate-2-sulfatase activity"/>
    <property type="evidence" value="ECO:0007669"/>
    <property type="project" value="InterPro"/>
</dbReference>
<dbReference type="Proteomes" id="UP000319143">
    <property type="component" value="Unassembled WGS sequence"/>
</dbReference>
<feature type="domain" description="Sulfatase N-terminal" evidence="12">
    <location>
        <begin position="31"/>
        <end position="435"/>
    </location>
</feature>
<gene>
    <name evidence="13" type="primary">xsa_2</name>
    <name evidence="13" type="ORF">Poly41_67690</name>
</gene>
<dbReference type="InterPro" id="IPR023296">
    <property type="entry name" value="Glyco_hydro_beta-prop_sf"/>
</dbReference>
<dbReference type="PROSITE" id="PS00523">
    <property type="entry name" value="SULFATASE_1"/>
    <property type="match status" value="1"/>
</dbReference>
<dbReference type="GO" id="GO:0046872">
    <property type="term" value="F:metal ion binding"/>
    <property type="evidence" value="ECO:0007669"/>
    <property type="project" value="UniProtKB-KW"/>
</dbReference>
<proteinExistence type="inferred from homology"/>
<dbReference type="CDD" id="cd16030">
    <property type="entry name" value="iduronate-2-sulfatase"/>
    <property type="match status" value="1"/>
</dbReference>
<dbReference type="Gene3D" id="2.115.10.20">
    <property type="entry name" value="Glycosyl hydrolase domain, family 43"/>
    <property type="match status" value="2"/>
</dbReference>
<feature type="region of interest" description="Disordered" evidence="10">
    <location>
        <begin position="529"/>
        <end position="559"/>
    </location>
</feature>
<evidence type="ECO:0000256" key="2">
    <source>
        <dbReference type="ARBA" id="ARBA00008779"/>
    </source>
</evidence>
<feature type="compositionally biased region" description="Polar residues" evidence="10">
    <location>
        <begin position="1160"/>
        <end position="1172"/>
    </location>
</feature>
<evidence type="ECO:0000256" key="9">
    <source>
        <dbReference type="PIRSR" id="PIRSR606710-2"/>
    </source>
</evidence>
<dbReference type="OrthoDB" id="246053at2"/>
<reference evidence="13 14" key="1">
    <citation type="submission" date="2019-02" db="EMBL/GenBank/DDBJ databases">
        <title>Deep-cultivation of Planctomycetes and their phenomic and genomic characterization uncovers novel biology.</title>
        <authorList>
            <person name="Wiegand S."/>
            <person name="Jogler M."/>
            <person name="Boedeker C."/>
            <person name="Pinto D."/>
            <person name="Vollmers J."/>
            <person name="Rivas-Marin E."/>
            <person name="Kohn T."/>
            <person name="Peeters S.H."/>
            <person name="Heuer A."/>
            <person name="Rast P."/>
            <person name="Oberbeckmann S."/>
            <person name="Bunk B."/>
            <person name="Jeske O."/>
            <person name="Meyerdierks A."/>
            <person name="Storesund J.E."/>
            <person name="Kallscheuer N."/>
            <person name="Luecker S."/>
            <person name="Lage O.M."/>
            <person name="Pohl T."/>
            <person name="Merkel B.J."/>
            <person name="Hornburger P."/>
            <person name="Mueller R.-W."/>
            <person name="Bruemmer F."/>
            <person name="Labrenz M."/>
            <person name="Spormann A.M."/>
            <person name="Op Den Camp H."/>
            <person name="Overmann J."/>
            <person name="Amann R."/>
            <person name="Jetten M.S.M."/>
            <person name="Mascher T."/>
            <person name="Medema M.H."/>
            <person name="Devos D.P."/>
            <person name="Kaster A.-K."/>
            <person name="Ovreas L."/>
            <person name="Rohde M."/>
            <person name="Galperin M.Y."/>
            <person name="Jogler C."/>
        </authorList>
    </citation>
    <scope>NUCLEOTIDE SEQUENCE [LARGE SCALE GENOMIC DNA]</scope>
    <source>
        <strain evidence="13 14">Poly41</strain>
    </source>
</reference>
<keyword evidence="5 11" id="KW-0732">Signal</keyword>
<organism evidence="13 14">
    <name type="scientific">Novipirellula artificiosorum</name>
    <dbReference type="NCBI Taxonomy" id="2528016"/>
    <lineage>
        <taxon>Bacteria</taxon>
        <taxon>Pseudomonadati</taxon>
        <taxon>Planctomycetota</taxon>
        <taxon>Planctomycetia</taxon>
        <taxon>Pirellulales</taxon>
        <taxon>Pirellulaceae</taxon>
        <taxon>Novipirellula</taxon>
    </lineage>
</organism>
<dbReference type="CDD" id="cd08986">
    <property type="entry name" value="GH43-like"/>
    <property type="match status" value="1"/>
</dbReference>
<dbReference type="EMBL" id="SJPV01000024">
    <property type="protein sequence ID" value="TWU29070.1"/>
    <property type="molecule type" value="Genomic_DNA"/>
</dbReference>
<feature type="compositionally biased region" description="Basic and acidic residues" evidence="10">
    <location>
        <begin position="537"/>
        <end position="548"/>
    </location>
</feature>
<feature type="region of interest" description="Disordered" evidence="10">
    <location>
        <begin position="819"/>
        <end position="856"/>
    </location>
</feature>
<dbReference type="InterPro" id="IPR000917">
    <property type="entry name" value="Sulfatase_N"/>
</dbReference>
<accession>A0A5C6CX34</accession>
<evidence type="ECO:0000256" key="4">
    <source>
        <dbReference type="ARBA" id="ARBA00022723"/>
    </source>
</evidence>
<feature type="site" description="Important for catalytic activity, responsible for pKa modulation of the active site Glu and correct orientation of both the proton donor and substrate" evidence="9">
    <location>
        <position position="678"/>
    </location>
</feature>
<dbReference type="InterPro" id="IPR035874">
    <property type="entry name" value="IDS"/>
</dbReference>
<feature type="signal peptide" evidence="11">
    <location>
        <begin position="1"/>
        <end position="24"/>
    </location>
</feature>
<comment type="cofactor">
    <cofactor evidence="1">
        <name>Ca(2+)</name>
        <dbReference type="ChEBI" id="CHEBI:29108"/>
    </cofactor>
</comment>
<dbReference type="Gene3D" id="3.40.720.10">
    <property type="entry name" value="Alkaline Phosphatase, subunit A"/>
    <property type="match status" value="1"/>
</dbReference>
<dbReference type="SUPFAM" id="SSF75005">
    <property type="entry name" value="Arabinanase/levansucrase/invertase"/>
    <property type="match status" value="2"/>
</dbReference>
<evidence type="ECO:0000259" key="12">
    <source>
        <dbReference type="Pfam" id="PF00884"/>
    </source>
</evidence>
<dbReference type="InterPro" id="IPR017850">
    <property type="entry name" value="Alkaline_phosphatase_core_sf"/>
</dbReference>
<evidence type="ECO:0000256" key="7">
    <source>
        <dbReference type="ARBA" id="ARBA00022837"/>
    </source>
</evidence>
<evidence type="ECO:0000256" key="5">
    <source>
        <dbReference type="ARBA" id="ARBA00022729"/>
    </source>
</evidence>
<evidence type="ECO:0000313" key="14">
    <source>
        <dbReference type="Proteomes" id="UP000319143"/>
    </source>
</evidence>
<evidence type="ECO:0000256" key="6">
    <source>
        <dbReference type="ARBA" id="ARBA00022801"/>
    </source>
</evidence>
<feature type="region of interest" description="Disordered" evidence="10">
    <location>
        <begin position="1158"/>
        <end position="1185"/>
    </location>
</feature>
<evidence type="ECO:0000256" key="8">
    <source>
        <dbReference type="ARBA" id="ARBA00023295"/>
    </source>
</evidence>
<dbReference type="AlphaFoldDB" id="A0A5C6CX34"/>
<keyword evidence="8" id="KW-0326">Glycosidase</keyword>
<protein>
    <submittedName>
        <fullName evidence="13">Xylosidase/arabinosidase</fullName>
    </submittedName>
</protein>
<dbReference type="Pfam" id="PF00884">
    <property type="entry name" value="Sulfatase"/>
    <property type="match status" value="1"/>
</dbReference>
<name>A0A5C6CX34_9BACT</name>
<sequence precursor="true">MSIPIITNCIGSFLVLLSLCESVAADETSRPNFLFIAIDDLNDFAGYAAEEPGNFLQVIYPDADVRAEVCKRLTPNLDRLARESAPFMRAYCPSALCGPSRTSLMTGVPPYQSGYYLHDRHFRTYDSLKDAVTLPQQLKQSGYYTTGLGKLFHKSTGTVDGPLKNDWSDARHSWSQWINHVSGCNGGRPSMYSPPNGGNMVFGPSRLKLEQSGDWITADFAARLIEHGTAEIKGNGKRGKDGPDSVTLPDDQPFFLGCGIFRPHLPFHAPQRFFDLFPTDQMTGLNRQSLESVIADLDDLPSGAQRFSDFTGGKMKVVMEHARSIGGTKAEIPAWREMVQSYLGCVAFADACLGRLLDGYEKSPQHENTVLFLWSDHGYHLGAKYHVAKQALWEEANRVQFIVHDPRKPGSCDGKLRRQLVSLNDLYPTICELAGTDVGPQLAVGKSIVPLIEDVDAPAVHEHLLMTYMKGNHSVRTATHKLNRYRDESLELYNMVNDPSQLDNLAGEPALSDTQEKLSQIVVQATSLPEQQAASQVKDKGNKQDRPAARATNNPLQVDGHDFFGADPSVVIADDGRLFLFPTTDNRDWNQQFGWSSYSTTDLVNWTNHGVVFSNEDSAWGTLKAWAPDVTKKDGKYYLYYYFNNGGGGKGGVGVAVADQAEGPFKELTKEKLCRGHDPAVFGDDDGRYWLYLQDEVYELGDDMASLKSGPTNLNLEYRPERFEAAYVFKREDIYYFTIARGWNNLIYYTGKSPTGPFEFRGEFMKPYGGNNHHSIVKYTGRWMIFYHEWVKNDPVHQRQLRAEYLNFNEDGTIQMVEPTEAGVSQPELKNVGVDGNPKRKRGPGPPDSLSLTRRVPNRNADNLAAHHRAFQILDEKVRDPFITRGPDGRFYLTGTTAGSHWGDKVGIRLWKSENLIDWEDVGYVWELNKDGKQQGSWHFDRQAKASVKNGRAIWAPEIHYLNGTWWIPHSVNVAGHGLLKSTSGKHEGPYVSLPAIADRGIDAHLFQEDGKTYYLWGYDNIVRMKDDLSGTAEELKRITPSGKHPLGYEGILVQKIGNKYLLIASGRYGYELSDTYDLYYCVADSLHGPYGPRRMAVKNAGHGNLFQDDDGRWWCTAFDHEFVQSKNRWTPWIVPIEIVETDDDIVIEVNDQRFRPTAEDQQQVEQLNETGIPSGREGKKPWDQ</sequence>
<dbReference type="GO" id="GO:0005975">
    <property type="term" value="P:carbohydrate metabolic process"/>
    <property type="evidence" value="ECO:0007669"/>
    <property type="project" value="InterPro"/>
</dbReference>
<evidence type="ECO:0000256" key="3">
    <source>
        <dbReference type="ARBA" id="ARBA00009865"/>
    </source>
</evidence>
<comment type="similarity">
    <text evidence="3">Belongs to the glycosyl hydrolase 43 family.</text>
</comment>
<feature type="chain" id="PRO_5023050741" evidence="11">
    <location>
        <begin position="25"/>
        <end position="1185"/>
    </location>
</feature>
<comment type="similarity">
    <text evidence="2">Belongs to the sulfatase family.</text>
</comment>
<dbReference type="PANTHER" id="PTHR45953:SF1">
    <property type="entry name" value="IDURONATE 2-SULFATASE"/>
    <property type="match status" value="1"/>
</dbReference>
<evidence type="ECO:0000256" key="11">
    <source>
        <dbReference type="SAM" id="SignalP"/>
    </source>
</evidence>
<dbReference type="GO" id="GO:0005737">
    <property type="term" value="C:cytoplasm"/>
    <property type="evidence" value="ECO:0007669"/>
    <property type="project" value="TreeGrafter"/>
</dbReference>
<comment type="caution">
    <text evidence="13">The sequence shown here is derived from an EMBL/GenBank/DDBJ whole genome shotgun (WGS) entry which is preliminary data.</text>
</comment>
<keyword evidence="4" id="KW-0479">Metal-binding</keyword>
<dbReference type="SUPFAM" id="SSF53649">
    <property type="entry name" value="Alkaline phosphatase-like"/>
    <property type="match status" value="1"/>
</dbReference>
<evidence type="ECO:0000313" key="13">
    <source>
        <dbReference type="EMBL" id="TWU29070.1"/>
    </source>
</evidence>
<dbReference type="PANTHER" id="PTHR45953">
    <property type="entry name" value="IDURONATE 2-SULFATASE"/>
    <property type="match status" value="1"/>
</dbReference>
<dbReference type="GO" id="GO:0004553">
    <property type="term" value="F:hydrolase activity, hydrolyzing O-glycosyl compounds"/>
    <property type="evidence" value="ECO:0007669"/>
    <property type="project" value="InterPro"/>
</dbReference>
<keyword evidence="14" id="KW-1185">Reference proteome</keyword>
<evidence type="ECO:0000256" key="1">
    <source>
        <dbReference type="ARBA" id="ARBA00001913"/>
    </source>
</evidence>
<keyword evidence="6" id="KW-0378">Hydrolase</keyword>
<dbReference type="RefSeq" id="WP_146531428.1">
    <property type="nucleotide sequence ID" value="NZ_SJPV01000024.1"/>
</dbReference>
<dbReference type="CDD" id="cd08990">
    <property type="entry name" value="GH43_AXH_like"/>
    <property type="match status" value="1"/>
</dbReference>
<keyword evidence="7" id="KW-0106">Calcium</keyword>
<evidence type="ECO:0000256" key="10">
    <source>
        <dbReference type="SAM" id="MobiDB-lite"/>
    </source>
</evidence>